<proteinExistence type="predicted"/>
<evidence type="ECO:0000313" key="2">
    <source>
        <dbReference type="Proteomes" id="UP000472274"/>
    </source>
</evidence>
<dbReference type="Proteomes" id="UP000472274">
    <property type="component" value="Unplaced"/>
</dbReference>
<accession>A0A674J1H9</accession>
<protein>
    <submittedName>
        <fullName evidence="1">Uncharacterized protein</fullName>
    </submittedName>
</protein>
<name>A0A674J1H9_9SAUR</name>
<dbReference type="Ensembl" id="ENSTMTT00000015596.1">
    <property type="protein sequence ID" value="ENSTMTP00000015060.1"/>
    <property type="gene ID" value="ENSTMTG00000011003.1"/>
</dbReference>
<sequence>MPRAIWHRCQSSCSWSRAVTAQPPLFTDFGDPPLPAYSRQKCAYFLCTFDFFQLKVIAIDEQLRVIYEDNIHFDKDLPEFGYVFEFYSVSARVGNLSEVVC</sequence>
<reference evidence="1" key="1">
    <citation type="submission" date="2025-08" db="UniProtKB">
        <authorList>
            <consortium name="Ensembl"/>
        </authorList>
    </citation>
    <scope>IDENTIFICATION</scope>
</reference>
<organism evidence="1 2">
    <name type="scientific">Terrapene triunguis</name>
    <name type="common">Three-toed box turtle</name>
    <dbReference type="NCBI Taxonomy" id="2587831"/>
    <lineage>
        <taxon>Eukaryota</taxon>
        <taxon>Metazoa</taxon>
        <taxon>Chordata</taxon>
        <taxon>Craniata</taxon>
        <taxon>Vertebrata</taxon>
        <taxon>Euteleostomi</taxon>
        <taxon>Archelosauria</taxon>
        <taxon>Testudinata</taxon>
        <taxon>Testudines</taxon>
        <taxon>Cryptodira</taxon>
        <taxon>Durocryptodira</taxon>
        <taxon>Testudinoidea</taxon>
        <taxon>Emydidae</taxon>
        <taxon>Terrapene</taxon>
    </lineage>
</organism>
<dbReference type="AlphaFoldDB" id="A0A674J1H9"/>
<keyword evidence="2" id="KW-1185">Reference proteome</keyword>
<evidence type="ECO:0000313" key="1">
    <source>
        <dbReference type="Ensembl" id="ENSTMTP00000015060.1"/>
    </source>
</evidence>
<reference evidence="1" key="2">
    <citation type="submission" date="2025-09" db="UniProtKB">
        <authorList>
            <consortium name="Ensembl"/>
        </authorList>
    </citation>
    <scope>IDENTIFICATION</scope>
</reference>
<dbReference type="InParanoid" id="A0A674J1H9"/>
<dbReference type="GeneTree" id="ENSGT00990000210726"/>